<organism evidence="1 2">
    <name type="scientific">Candidatus Limivivens intestinipullorum</name>
    <dbReference type="NCBI Taxonomy" id="2840858"/>
    <lineage>
        <taxon>Bacteria</taxon>
        <taxon>Bacillati</taxon>
        <taxon>Bacillota</taxon>
        <taxon>Clostridia</taxon>
        <taxon>Lachnospirales</taxon>
        <taxon>Lachnospiraceae</taxon>
        <taxon>Lachnospiraceae incertae sedis</taxon>
        <taxon>Candidatus Limivivens</taxon>
    </lineage>
</organism>
<reference evidence="1" key="2">
    <citation type="journal article" date="2021" name="PeerJ">
        <title>Extensive microbial diversity within the chicken gut microbiome revealed by metagenomics and culture.</title>
        <authorList>
            <person name="Gilroy R."/>
            <person name="Ravi A."/>
            <person name="Getino M."/>
            <person name="Pursley I."/>
            <person name="Horton D.L."/>
            <person name="Alikhan N.F."/>
            <person name="Baker D."/>
            <person name="Gharbi K."/>
            <person name="Hall N."/>
            <person name="Watson M."/>
            <person name="Adriaenssens E.M."/>
            <person name="Foster-Nyarko E."/>
            <person name="Jarju S."/>
            <person name="Secka A."/>
            <person name="Antonio M."/>
            <person name="Oren A."/>
            <person name="Chaudhuri R.R."/>
            <person name="La Ragione R."/>
            <person name="Hildebrand F."/>
            <person name="Pallen M.J."/>
        </authorList>
    </citation>
    <scope>NUCLEOTIDE SEQUENCE</scope>
    <source>
        <strain evidence="1">CHK190-19873</strain>
    </source>
</reference>
<dbReference type="Gene3D" id="3.40.50.1820">
    <property type="entry name" value="alpha/beta hydrolase"/>
    <property type="match status" value="1"/>
</dbReference>
<dbReference type="GO" id="GO:0016787">
    <property type="term" value="F:hydrolase activity"/>
    <property type="evidence" value="ECO:0007669"/>
    <property type="project" value="UniProtKB-KW"/>
</dbReference>
<evidence type="ECO:0000313" key="1">
    <source>
        <dbReference type="EMBL" id="HIS31742.1"/>
    </source>
</evidence>
<accession>A0A9D1JK76</accession>
<dbReference type="Proteomes" id="UP000823935">
    <property type="component" value="Unassembled WGS sequence"/>
</dbReference>
<dbReference type="AlphaFoldDB" id="A0A9D1JK76"/>
<dbReference type="InterPro" id="IPR029058">
    <property type="entry name" value="AB_hydrolase_fold"/>
</dbReference>
<reference evidence="1" key="1">
    <citation type="submission" date="2020-10" db="EMBL/GenBank/DDBJ databases">
        <authorList>
            <person name="Gilroy R."/>
        </authorList>
    </citation>
    <scope>NUCLEOTIDE SEQUENCE</scope>
    <source>
        <strain evidence="1">CHK190-19873</strain>
    </source>
</reference>
<dbReference type="EMBL" id="DVIQ01000054">
    <property type="protein sequence ID" value="HIS31742.1"/>
    <property type="molecule type" value="Genomic_DNA"/>
</dbReference>
<proteinExistence type="predicted"/>
<evidence type="ECO:0000313" key="2">
    <source>
        <dbReference type="Proteomes" id="UP000823935"/>
    </source>
</evidence>
<sequence length="62" mass="6886">MEKAGDQGIAPNDFILRGRLYNQWYVGSDNPRNIYISPVFASPEDLKGLPPFTIIAGGEDFL</sequence>
<protein>
    <submittedName>
        <fullName evidence="1">Alpha/beta hydrolase fold domain-containing protein</fullName>
    </submittedName>
</protein>
<keyword evidence="1" id="KW-0378">Hydrolase</keyword>
<name>A0A9D1JK76_9FIRM</name>
<gene>
    <name evidence="1" type="ORF">IAB44_09400</name>
</gene>
<comment type="caution">
    <text evidence="1">The sequence shown here is derived from an EMBL/GenBank/DDBJ whole genome shotgun (WGS) entry which is preliminary data.</text>
</comment>